<dbReference type="RefSeq" id="WP_184203313.1">
    <property type="nucleotide sequence ID" value="NZ_JACIIV010000069.1"/>
</dbReference>
<dbReference type="Proteomes" id="UP000538147">
    <property type="component" value="Unassembled WGS sequence"/>
</dbReference>
<keyword evidence="1" id="KW-0175">Coiled coil</keyword>
<dbReference type="Pfam" id="PF03050">
    <property type="entry name" value="DDE_Tnp_IS66"/>
    <property type="match status" value="2"/>
</dbReference>
<feature type="region of interest" description="Disordered" evidence="2">
    <location>
        <begin position="67"/>
        <end position="93"/>
    </location>
</feature>
<gene>
    <name evidence="4" type="ORF">FHS79_003752</name>
</gene>
<sequence length="542" mass="59818">MTLGGSDPVDDAALFELRGVVGVFAAQVGTLQAAVDRLTGENAALKAENVALKDEIARLKGLPPRPKFKVKPSGMEQATSKPVAKKGRKRGRGSLRDKLVVTSEVKLKAKVPPGSRFKGYEDIVVQDLRICVEVVRYRRERWETASGERIVADLPPGILGGFGPELRRFIAAGHFQGQVTSERLTALLNGMGLEISKRQVVRLLSKGLDALMAEDEAVLRTGLETARWISVDDTSARHAGEDGYVTQLGDKRFTVFRTGKSKSRRAFLSLLQAGRTDYVVNDDAITMMRRMNMAAAQIAFLEQHPVKCFADEATWRAHLEGLGFHTLKITPDPVNVATEGALWGAVCEQGLLADTVIVSDGAGQFRVGQHALCWVHAERLVYKLQPMCPAQRSALDLKRTLIWWFYADLKAWQRDPDPKRASALRARFDRIFTRQTGYAILDRQLARLHRQKADLLCVLDRPEIPLHTNGSENDIRTVVTKRKISGGTVSEAGKNARDTMLGLLKTCSKLRVSYYRFLGDRFAVPGASSIPSLPSLVRLAAA</sequence>
<evidence type="ECO:0000256" key="2">
    <source>
        <dbReference type="SAM" id="MobiDB-lite"/>
    </source>
</evidence>
<name>A0A841LKP3_9SPHN</name>
<keyword evidence="5" id="KW-1185">Reference proteome</keyword>
<dbReference type="InterPro" id="IPR004291">
    <property type="entry name" value="Transposase_IS66_central"/>
</dbReference>
<reference evidence="4 5" key="1">
    <citation type="submission" date="2020-08" db="EMBL/GenBank/DDBJ databases">
        <title>Genomic Encyclopedia of Type Strains, Phase IV (KMG-IV): sequencing the most valuable type-strain genomes for metagenomic binning, comparative biology and taxonomic classification.</title>
        <authorList>
            <person name="Goeker M."/>
        </authorList>
    </citation>
    <scope>NUCLEOTIDE SEQUENCE [LARGE SCALE GENOMIC DNA]</scope>
    <source>
        <strain evidence="4 5">DSM 102189</strain>
    </source>
</reference>
<feature type="domain" description="Transposase IS66 central" evidence="3">
    <location>
        <begin position="369"/>
        <end position="494"/>
    </location>
</feature>
<feature type="domain" description="Transposase IS66 central" evidence="3">
    <location>
        <begin position="162"/>
        <end position="273"/>
    </location>
</feature>
<comment type="caution">
    <text evidence="4">The sequence shown here is derived from an EMBL/GenBank/DDBJ whole genome shotgun (WGS) entry which is preliminary data.</text>
</comment>
<evidence type="ECO:0000256" key="1">
    <source>
        <dbReference type="SAM" id="Coils"/>
    </source>
</evidence>
<feature type="compositionally biased region" description="Basic residues" evidence="2">
    <location>
        <begin position="83"/>
        <end position="93"/>
    </location>
</feature>
<protein>
    <recommendedName>
        <fullName evidence="3">Transposase IS66 central domain-containing protein</fullName>
    </recommendedName>
</protein>
<feature type="coiled-coil region" evidence="1">
    <location>
        <begin position="28"/>
        <end position="62"/>
    </location>
</feature>
<dbReference type="InterPro" id="IPR052344">
    <property type="entry name" value="Transposase-related"/>
</dbReference>
<evidence type="ECO:0000259" key="3">
    <source>
        <dbReference type="Pfam" id="PF03050"/>
    </source>
</evidence>
<organism evidence="4 5">
    <name type="scientific">Polymorphobacter multimanifer</name>
    <dbReference type="NCBI Taxonomy" id="1070431"/>
    <lineage>
        <taxon>Bacteria</taxon>
        <taxon>Pseudomonadati</taxon>
        <taxon>Pseudomonadota</taxon>
        <taxon>Alphaproteobacteria</taxon>
        <taxon>Sphingomonadales</taxon>
        <taxon>Sphingosinicellaceae</taxon>
        <taxon>Polymorphobacter</taxon>
    </lineage>
</organism>
<evidence type="ECO:0000313" key="4">
    <source>
        <dbReference type="EMBL" id="MBB6229548.1"/>
    </source>
</evidence>
<accession>A0A841LKP3</accession>
<dbReference type="AlphaFoldDB" id="A0A841LKP3"/>
<dbReference type="EMBL" id="JACIIV010000069">
    <property type="protein sequence ID" value="MBB6229548.1"/>
    <property type="molecule type" value="Genomic_DNA"/>
</dbReference>
<proteinExistence type="predicted"/>
<dbReference type="PANTHER" id="PTHR33678">
    <property type="entry name" value="BLL1576 PROTEIN"/>
    <property type="match status" value="1"/>
</dbReference>
<evidence type="ECO:0000313" key="5">
    <source>
        <dbReference type="Proteomes" id="UP000538147"/>
    </source>
</evidence>